<evidence type="ECO:0000313" key="10">
    <source>
        <dbReference type="Proteomes" id="UP000308652"/>
    </source>
</evidence>
<feature type="transmembrane region" description="Helical" evidence="7">
    <location>
        <begin position="206"/>
        <end position="231"/>
    </location>
</feature>
<dbReference type="EMBL" id="ML213596">
    <property type="protein sequence ID" value="TFK40698.1"/>
    <property type="molecule type" value="Genomic_DNA"/>
</dbReference>
<feature type="compositionally biased region" description="Basic residues" evidence="6">
    <location>
        <begin position="53"/>
        <end position="62"/>
    </location>
</feature>
<evidence type="ECO:0000256" key="1">
    <source>
        <dbReference type="ARBA" id="ARBA00004651"/>
    </source>
</evidence>
<feature type="compositionally biased region" description="Basic and acidic residues" evidence="6">
    <location>
        <begin position="12"/>
        <end position="23"/>
    </location>
</feature>
<feature type="region of interest" description="Disordered" evidence="6">
    <location>
        <begin position="1"/>
        <end position="82"/>
    </location>
</feature>
<evidence type="ECO:0000256" key="7">
    <source>
        <dbReference type="SAM" id="Phobius"/>
    </source>
</evidence>
<dbReference type="AlphaFoldDB" id="A0A5C3MA63"/>
<keyword evidence="4 7" id="KW-1133">Transmembrane helix</keyword>
<feature type="domain" description="DUF202" evidence="8">
    <location>
        <begin position="156"/>
        <end position="234"/>
    </location>
</feature>
<dbReference type="InterPro" id="IPR052053">
    <property type="entry name" value="IM_YidH-like"/>
</dbReference>
<reference evidence="9 10" key="1">
    <citation type="journal article" date="2019" name="Nat. Ecol. Evol.">
        <title>Megaphylogeny resolves global patterns of mushroom evolution.</title>
        <authorList>
            <person name="Varga T."/>
            <person name="Krizsan K."/>
            <person name="Foldi C."/>
            <person name="Dima B."/>
            <person name="Sanchez-Garcia M."/>
            <person name="Sanchez-Ramirez S."/>
            <person name="Szollosi G.J."/>
            <person name="Szarkandi J.G."/>
            <person name="Papp V."/>
            <person name="Albert L."/>
            <person name="Andreopoulos W."/>
            <person name="Angelini C."/>
            <person name="Antonin V."/>
            <person name="Barry K.W."/>
            <person name="Bougher N.L."/>
            <person name="Buchanan P."/>
            <person name="Buyck B."/>
            <person name="Bense V."/>
            <person name="Catcheside P."/>
            <person name="Chovatia M."/>
            <person name="Cooper J."/>
            <person name="Damon W."/>
            <person name="Desjardin D."/>
            <person name="Finy P."/>
            <person name="Geml J."/>
            <person name="Haridas S."/>
            <person name="Hughes K."/>
            <person name="Justo A."/>
            <person name="Karasinski D."/>
            <person name="Kautmanova I."/>
            <person name="Kiss B."/>
            <person name="Kocsube S."/>
            <person name="Kotiranta H."/>
            <person name="LaButti K.M."/>
            <person name="Lechner B.E."/>
            <person name="Liimatainen K."/>
            <person name="Lipzen A."/>
            <person name="Lukacs Z."/>
            <person name="Mihaltcheva S."/>
            <person name="Morgado L.N."/>
            <person name="Niskanen T."/>
            <person name="Noordeloos M.E."/>
            <person name="Ohm R.A."/>
            <person name="Ortiz-Santana B."/>
            <person name="Ovrebo C."/>
            <person name="Racz N."/>
            <person name="Riley R."/>
            <person name="Savchenko A."/>
            <person name="Shiryaev A."/>
            <person name="Soop K."/>
            <person name="Spirin V."/>
            <person name="Szebenyi C."/>
            <person name="Tomsovsky M."/>
            <person name="Tulloss R.E."/>
            <person name="Uehling J."/>
            <person name="Grigoriev I.V."/>
            <person name="Vagvolgyi C."/>
            <person name="Papp T."/>
            <person name="Martin F.M."/>
            <person name="Miettinen O."/>
            <person name="Hibbett D.S."/>
            <person name="Nagy L.G."/>
        </authorList>
    </citation>
    <scope>NUCLEOTIDE SEQUENCE [LARGE SCALE GENOMIC DNA]</scope>
    <source>
        <strain evidence="9 10">CBS 166.37</strain>
    </source>
</reference>
<keyword evidence="5 7" id="KW-0472">Membrane</keyword>
<evidence type="ECO:0000259" key="8">
    <source>
        <dbReference type="Pfam" id="PF02656"/>
    </source>
</evidence>
<feature type="transmembrane region" description="Helical" evidence="7">
    <location>
        <begin position="173"/>
        <end position="194"/>
    </location>
</feature>
<dbReference type="PANTHER" id="PTHR34187">
    <property type="entry name" value="FGR18P"/>
    <property type="match status" value="1"/>
</dbReference>
<evidence type="ECO:0000256" key="5">
    <source>
        <dbReference type="ARBA" id="ARBA00023136"/>
    </source>
</evidence>
<keyword evidence="2" id="KW-1003">Cell membrane</keyword>
<name>A0A5C3MA63_9AGAR</name>
<dbReference type="InterPro" id="IPR003807">
    <property type="entry name" value="DUF202"/>
</dbReference>
<evidence type="ECO:0000256" key="3">
    <source>
        <dbReference type="ARBA" id="ARBA00022692"/>
    </source>
</evidence>
<evidence type="ECO:0000256" key="4">
    <source>
        <dbReference type="ARBA" id="ARBA00022989"/>
    </source>
</evidence>
<comment type="subcellular location">
    <subcellularLocation>
        <location evidence="1">Cell membrane</location>
        <topology evidence="1">Multi-pass membrane protein</topology>
    </subcellularLocation>
</comment>
<protein>
    <recommendedName>
        <fullName evidence="8">DUF202 domain-containing protein</fullName>
    </recommendedName>
</protein>
<keyword evidence="3 7" id="KW-0812">Transmembrane</keyword>
<keyword evidence="10" id="KW-1185">Reference proteome</keyword>
<evidence type="ECO:0000256" key="2">
    <source>
        <dbReference type="ARBA" id="ARBA00022475"/>
    </source>
</evidence>
<evidence type="ECO:0000313" key="9">
    <source>
        <dbReference type="EMBL" id="TFK40698.1"/>
    </source>
</evidence>
<proteinExistence type="predicted"/>
<dbReference type="OrthoDB" id="199599at2759"/>
<dbReference type="Proteomes" id="UP000308652">
    <property type="component" value="Unassembled WGS sequence"/>
</dbReference>
<dbReference type="GO" id="GO:0005886">
    <property type="term" value="C:plasma membrane"/>
    <property type="evidence" value="ECO:0007669"/>
    <property type="project" value="UniProtKB-SubCell"/>
</dbReference>
<feature type="transmembrane region" description="Helical" evidence="7">
    <location>
        <begin position="243"/>
        <end position="268"/>
    </location>
</feature>
<gene>
    <name evidence="9" type="ORF">BDQ12DRAFT_721319</name>
</gene>
<organism evidence="9 10">
    <name type="scientific">Crucibulum laeve</name>
    <dbReference type="NCBI Taxonomy" id="68775"/>
    <lineage>
        <taxon>Eukaryota</taxon>
        <taxon>Fungi</taxon>
        <taxon>Dikarya</taxon>
        <taxon>Basidiomycota</taxon>
        <taxon>Agaricomycotina</taxon>
        <taxon>Agaricomycetes</taxon>
        <taxon>Agaricomycetidae</taxon>
        <taxon>Agaricales</taxon>
        <taxon>Agaricineae</taxon>
        <taxon>Nidulariaceae</taxon>
        <taxon>Crucibulum</taxon>
    </lineage>
</organism>
<accession>A0A5C3MA63</accession>
<evidence type="ECO:0000256" key="6">
    <source>
        <dbReference type="SAM" id="MobiDB-lite"/>
    </source>
</evidence>
<feature type="compositionally biased region" description="Low complexity" evidence="6">
    <location>
        <begin position="36"/>
        <end position="45"/>
    </location>
</feature>
<sequence length="278" mass="29710">MSATIDVYNGPSHDRRDDTDAHVSEATPLIRHSRSSSRSTRSIRSYNATHGFLPKRRVRPKASSKGSRRNDHALSTSSSSSILSLDEDVEDRRYAVESNEVASNSTVAVQFNEASNSIAQPKPTKPSLFSALSSKINLPVPEGVSLTLHNSGSVARDHLASERTFLAYMRTSLAIASSGVALVQLFTAASASTIDHHPGGHRLHAYVRPLGATTVTIGILVLLIGVVRYFTVQAALTKGHFPAARIATGFIAFALAALVTATFGILMAGKLEPKRSGH</sequence>
<dbReference type="Pfam" id="PF02656">
    <property type="entry name" value="DUF202"/>
    <property type="match status" value="1"/>
</dbReference>
<dbReference type="PANTHER" id="PTHR34187:SF2">
    <property type="entry name" value="DUF202 DOMAIN-CONTAINING PROTEIN"/>
    <property type="match status" value="1"/>
</dbReference>